<dbReference type="PRINTS" id="PR00031">
    <property type="entry name" value="HTHREPRESSR"/>
</dbReference>
<evidence type="ECO:0000256" key="1">
    <source>
        <dbReference type="ARBA" id="ARBA00004123"/>
    </source>
</evidence>
<dbReference type="PRINTS" id="PR00024">
    <property type="entry name" value="HOMEOBOX"/>
</dbReference>
<evidence type="ECO:0000256" key="6">
    <source>
        <dbReference type="RuleBase" id="RU000682"/>
    </source>
</evidence>
<gene>
    <name evidence="9" type="primary">RvY_08809-1</name>
    <name evidence="9" type="synonym">RvY_08809.1</name>
    <name evidence="9" type="ORF">RvY_08809</name>
</gene>
<dbReference type="AlphaFoldDB" id="A0A1D1VF58"/>
<dbReference type="GO" id="GO:0005634">
    <property type="term" value="C:nucleus"/>
    <property type="evidence" value="ECO:0007669"/>
    <property type="project" value="UniProtKB-SubCell"/>
</dbReference>
<dbReference type="Gene3D" id="1.10.10.60">
    <property type="entry name" value="Homeodomain-like"/>
    <property type="match status" value="1"/>
</dbReference>
<dbReference type="InterPro" id="IPR009057">
    <property type="entry name" value="Homeodomain-like_sf"/>
</dbReference>
<protein>
    <recommendedName>
        <fullName evidence="8">Homeobox domain-containing protein</fullName>
    </recommendedName>
</protein>
<dbReference type="GO" id="GO:0003677">
    <property type="term" value="F:DNA binding"/>
    <property type="evidence" value="ECO:0007669"/>
    <property type="project" value="UniProtKB-UniRule"/>
</dbReference>
<dbReference type="PROSITE" id="PS50071">
    <property type="entry name" value="HOMEOBOX_2"/>
    <property type="match status" value="1"/>
</dbReference>
<evidence type="ECO:0000256" key="7">
    <source>
        <dbReference type="SAM" id="MobiDB-lite"/>
    </source>
</evidence>
<dbReference type="InterPro" id="IPR020479">
    <property type="entry name" value="HD_metazoa"/>
</dbReference>
<feature type="DNA-binding region" description="Homeobox" evidence="5">
    <location>
        <begin position="102"/>
        <end position="161"/>
    </location>
</feature>
<dbReference type="PROSITE" id="PS00027">
    <property type="entry name" value="HOMEOBOX_1"/>
    <property type="match status" value="1"/>
</dbReference>
<proteinExistence type="predicted"/>
<dbReference type="InterPro" id="IPR000047">
    <property type="entry name" value="HTH_motif"/>
</dbReference>
<dbReference type="CDD" id="cd00086">
    <property type="entry name" value="homeodomain"/>
    <property type="match status" value="1"/>
</dbReference>
<evidence type="ECO:0000256" key="3">
    <source>
        <dbReference type="ARBA" id="ARBA00023155"/>
    </source>
</evidence>
<name>A0A1D1VF58_RAMVA</name>
<dbReference type="EMBL" id="BDGG01000004">
    <property type="protein sequence ID" value="GAU97533.1"/>
    <property type="molecule type" value="Genomic_DNA"/>
</dbReference>
<sequence>MEDGNADGTSLSEKPVDYSKAKFSIDFLLEKAPCHHPPKASSFGKDAEPSTAGGCDVSDHGYGPSVMEDLHTARSDTPDSEDHGETYLERSGNPLLSHDERRKRPRTAFTAAQIKTLEAEFDVNKYLSVAKRIELSKVLGLTQQQLKVWYQNRRTKWKRKYANDLESMAQQYYSSLGISGSRPMLIGDRLWIFNTPQETGGAFPRGMLGSPNGPPLALPNYPISSSVKNGSAFRPTFGLFPGSATPMQPCVAVNHPKFSPSQATLESPRPSE</sequence>
<evidence type="ECO:0000256" key="5">
    <source>
        <dbReference type="PROSITE-ProRule" id="PRU00108"/>
    </source>
</evidence>
<dbReference type="PANTHER" id="PTHR24333:SF5">
    <property type="entry name" value="VENT HOMEOBOX"/>
    <property type="match status" value="1"/>
</dbReference>
<keyword evidence="3 5" id="KW-0371">Homeobox</keyword>
<dbReference type="OrthoDB" id="6159439at2759"/>
<dbReference type="InterPro" id="IPR017970">
    <property type="entry name" value="Homeobox_CS"/>
</dbReference>
<dbReference type="STRING" id="947166.A0A1D1VF58"/>
<dbReference type="Proteomes" id="UP000186922">
    <property type="component" value="Unassembled WGS sequence"/>
</dbReference>
<dbReference type="PANTHER" id="PTHR24333">
    <property type="entry name" value="HOMEO BOX HB9 LIKE A-RELATED"/>
    <property type="match status" value="1"/>
</dbReference>
<feature type="domain" description="Homeobox" evidence="8">
    <location>
        <begin position="100"/>
        <end position="160"/>
    </location>
</feature>
<organism evidence="9 10">
    <name type="scientific">Ramazzottius varieornatus</name>
    <name type="common">Water bear</name>
    <name type="synonym">Tardigrade</name>
    <dbReference type="NCBI Taxonomy" id="947166"/>
    <lineage>
        <taxon>Eukaryota</taxon>
        <taxon>Metazoa</taxon>
        <taxon>Ecdysozoa</taxon>
        <taxon>Tardigrada</taxon>
        <taxon>Eutardigrada</taxon>
        <taxon>Parachela</taxon>
        <taxon>Hypsibioidea</taxon>
        <taxon>Ramazzottiidae</taxon>
        <taxon>Ramazzottius</taxon>
    </lineage>
</organism>
<evidence type="ECO:0000256" key="4">
    <source>
        <dbReference type="ARBA" id="ARBA00023242"/>
    </source>
</evidence>
<feature type="compositionally biased region" description="Basic and acidic residues" evidence="7">
    <location>
        <begin position="68"/>
        <end position="88"/>
    </location>
</feature>
<evidence type="ECO:0000256" key="2">
    <source>
        <dbReference type="ARBA" id="ARBA00023125"/>
    </source>
</evidence>
<keyword evidence="2 5" id="KW-0238">DNA-binding</keyword>
<keyword evidence="4 5" id="KW-0539">Nucleus</keyword>
<feature type="region of interest" description="Disordered" evidence="7">
    <location>
        <begin position="36"/>
        <end position="104"/>
    </location>
</feature>
<dbReference type="SUPFAM" id="SSF46689">
    <property type="entry name" value="Homeodomain-like"/>
    <property type="match status" value="1"/>
</dbReference>
<dbReference type="GO" id="GO:0000981">
    <property type="term" value="F:DNA-binding transcription factor activity, RNA polymerase II-specific"/>
    <property type="evidence" value="ECO:0007669"/>
    <property type="project" value="InterPro"/>
</dbReference>
<accession>A0A1D1VF58</accession>
<evidence type="ECO:0000313" key="9">
    <source>
        <dbReference type="EMBL" id="GAU97533.1"/>
    </source>
</evidence>
<evidence type="ECO:0000259" key="8">
    <source>
        <dbReference type="PROSITE" id="PS50071"/>
    </source>
</evidence>
<keyword evidence="10" id="KW-1185">Reference proteome</keyword>
<comment type="subcellular location">
    <subcellularLocation>
        <location evidence="1 5 6">Nucleus</location>
    </subcellularLocation>
</comment>
<reference evidence="9 10" key="1">
    <citation type="journal article" date="2016" name="Nat. Commun.">
        <title>Extremotolerant tardigrade genome and improved radiotolerance of human cultured cells by tardigrade-unique protein.</title>
        <authorList>
            <person name="Hashimoto T."/>
            <person name="Horikawa D.D."/>
            <person name="Saito Y."/>
            <person name="Kuwahara H."/>
            <person name="Kozuka-Hata H."/>
            <person name="Shin-I T."/>
            <person name="Minakuchi Y."/>
            <person name="Ohishi K."/>
            <person name="Motoyama A."/>
            <person name="Aizu T."/>
            <person name="Enomoto A."/>
            <person name="Kondo K."/>
            <person name="Tanaka S."/>
            <person name="Hara Y."/>
            <person name="Koshikawa S."/>
            <person name="Sagara H."/>
            <person name="Miura T."/>
            <person name="Yokobori S."/>
            <person name="Miyagawa K."/>
            <person name="Suzuki Y."/>
            <person name="Kubo T."/>
            <person name="Oyama M."/>
            <person name="Kohara Y."/>
            <person name="Fujiyama A."/>
            <person name="Arakawa K."/>
            <person name="Katayama T."/>
            <person name="Toyoda A."/>
            <person name="Kunieda T."/>
        </authorList>
    </citation>
    <scope>NUCLEOTIDE SEQUENCE [LARGE SCALE GENOMIC DNA]</scope>
    <source>
        <strain evidence="9 10">YOKOZUNA-1</strain>
    </source>
</reference>
<dbReference type="InterPro" id="IPR050848">
    <property type="entry name" value="Homeobox_TF"/>
</dbReference>
<dbReference type="InterPro" id="IPR001356">
    <property type="entry name" value="HD"/>
</dbReference>
<evidence type="ECO:0000313" key="10">
    <source>
        <dbReference type="Proteomes" id="UP000186922"/>
    </source>
</evidence>
<comment type="caution">
    <text evidence="9">The sequence shown here is derived from an EMBL/GenBank/DDBJ whole genome shotgun (WGS) entry which is preliminary data.</text>
</comment>
<dbReference type="SMART" id="SM00389">
    <property type="entry name" value="HOX"/>
    <property type="match status" value="1"/>
</dbReference>
<dbReference type="Pfam" id="PF00046">
    <property type="entry name" value="Homeodomain"/>
    <property type="match status" value="1"/>
</dbReference>